<keyword evidence="3" id="KW-1185">Reference proteome</keyword>
<feature type="domain" description="Glutaredoxin" evidence="1">
    <location>
        <begin position="45"/>
        <end position="117"/>
    </location>
</feature>
<dbReference type="PANTHER" id="PTHR45694:SF18">
    <property type="entry name" value="GLUTAREDOXIN-1-RELATED"/>
    <property type="match status" value="1"/>
</dbReference>
<dbReference type="CDD" id="cd02066">
    <property type="entry name" value="GRX_family"/>
    <property type="match status" value="1"/>
</dbReference>
<accession>A0A5M3N7X6</accession>
<gene>
    <name evidence="2" type="ORF">CONPUDRAFT_149432</name>
</gene>
<dbReference type="PANTHER" id="PTHR45694">
    <property type="entry name" value="GLUTAREDOXIN 2"/>
    <property type="match status" value="1"/>
</dbReference>
<dbReference type="InterPro" id="IPR011767">
    <property type="entry name" value="GLR_AS"/>
</dbReference>
<evidence type="ECO:0000259" key="1">
    <source>
        <dbReference type="Pfam" id="PF00462"/>
    </source>
</evidence>
<dbReference type="PROSITE" id="PS00195">
    <property type="entry name" value="GLUTAREDOXIN_1"/>
    <property type="match status" value="1"/>
</dbReference>
<evidence type="ECO:0000313" key="2">
    <source>
        <dbReference type="EMBL" id="EIW87398.1"/>
    </source>
</evidence>
<dbReference type="RefSeq" id="XP_007763899.1">
    <property type="nucleotide sequence ID" value="XM_007765709.1"/>
</dbReference>
<dbReference type="GO" id="GO:0005737">
    <property type="term" value="C:cytoplasm"/>
    <property type="evidence" value="ECO:0007669"/>
    <property type="project" value="TreeGrafter"/>
</dbReference>
<dbReference type="OrthoDB" id="418495at2759"/>
<dbReference type="AlphaFoldDB" id="A0A5M3N7X6"/>
<dbReference type="KEGG" id="cput:CONPUDRAFT_149432"/>
<comment type="caution">
    <text evidence="2">The sequence shown here is derived from an EMBL/GenBank/DDBJ whole genome shotgun (WGS) entry which is preliminary data.</text>
</comment>
<dbReference type="SUPFAM" id="SSF52833">
    <property type="entry name" value="Thioredoxin-like"/>
    <property type="match status" value="1"/>
</dbReference>
<evidence type="ECO:0000313" key="3">
    <source>
        <dbReference type="Proteomes" id="UP000053558"/>
    </source>
</evidence>
<dbReference type="Gene3D" id="3.40.30.10">
    <property type="entry name" value="Glutaredoxin"/>
    <property type="match status" value="1"/>
</dbReference>
<dbReference type="Pfam" id="PF00462">
    <property type="entry name" value="Glutaredoxin"/>
    <property type="match status" value="1"/>
</dbReference>
<proteinExistence type="predicted"/>
<protein>
    <recommendedName>
        <fullName evidence="1">Glutaredoxin domain-containing protein</fullName>
    </recommendedName>
</protein>
<dbReference type="PROSITE" id="PS51354">
    <property type="entry name" value="GLUTAREDOXIN_2"/>
    <property type="match status" value="1"/>
</dbReference>
<dbReference type="EMBL" id="JH711573">
    <property type="protein sequence ID" value="EIW87398.1"/>
    <property type="molecule type" value="Genomic_DNA"/>
</dbReference>
<sequence>MLSSIYRAIAGRFPAYSSTASMSTSAAKQTDYKSFVNGEINAHTITMFFWATCPYCREARSILDKDYASVDTNYVELNRSNSTDEQIREYLQQKWKPDAYEYKPTHSLPCIFVNGHYLGGCSDLKTAVSKNGFQKLIDSPKETVA</sequence>
<dbReference type="GeneID" id="19202593"/>
<reference evidence="3" key="1">
    <citation type="journal article" date="2012" name="Science">
        <title>The Paleozoic origin of enzymatic lignin decomposition reconstructed from 31 fungal genomes.</title>
        <authorList>
            <person name="Floudas D."/>
            <person name="Binder M."/>
            <person name="Riley R."/>
            <person name="Barry K."/>
            <person name="Blanchette R.A."/>
            <person name="Henrissat B."/>
            <person name="Martinez A.T."/>
            <person name="Otillar R."/>
            <person name="Spatafora J.W."/>
            <person name="Yadav J.S."/>
            <person name="Aerts A."/>
            <person name="Benoit I."/>
            <person name="Boyd A."/>
            <person name="Carlson A."/>
            <person name="Copeland A."/>
            <person name="Coutinho P.M."/>
            <person name="de Vries R.P."/>
            <person name="Ferreira P."/>
            <person name="Findley K."/>
            <person name="Foster B."/>
            <person name="Gaskell J."/>
            <person name="Glotzer D."/>
            <person name="Gorecki P."/>
            <person name="Heitman J."/>
            <person name="Hesse C."/>
            <person name="Hori C."/>
            <person name="Igarashi K."/>
            <person name="Jurgens J.A."/>
            <person name="Kallen N."/>
            <person name="Kersten P."/>
            <person name="Kohler A."/>
            <person name="Kuees U."/>
            <person name="Kumar T.K.A."/>
            <person name="Kuo A."/>
            <person name="LaButti K."/>
            <person name="Larrondo L.F."/>
            <person name="Lindquist E."/>
            <person name="Ling A."/>
            <person name="Lombard V."/>
            <person name="Lucas S."/>
            <person name="Lundell T."/>
            <person name="Martin R."/>
            <person name="McLaughlin D.J."/>
            <person name="Morgenstern I."/>
            <person name="Morin E."/>
            <person name="Murat C."/>
            <person name="Nagy L.G."/>
            <person name="Nolan M."/>
            <person name="Ohm R.A."/>
            <person name="Patyshakuliyeva A."/>
            <person name="Rokas A."/>
            <person name="Ruiz-Duenas F.J."/>
            <person name="Sabat G."/>
            <person name="Salamov A."/>
            <person name="Samejima M."/>
            <person name="Schmutz J."/>
            <person name="Slot J.C."/>
            <person name="St John F."/>
            <person name="Stenlid J."/>
            <person name="Sun H."/>
            <person name="Sun S."/>
            <person name="Syed K."/>
            <person name="Tsang A."/>
            <person name="Wiebenga A."/>
            <person name="Young D."/>
            <person name="Pisabarro A."/>
            <person name="Eastwood D.C."/>
            <person name="Martin F."/>
            <person name="Cullen D."/>
            <person name="Grigoriev I.V."/>
            <person name="Hibbett D.S."/>
        </authorList>
    </citation>
    <scope>NUCLEOTIDE SEQUENCE [LARGE SCALE GENOMIC DNA]</scope>
    <source>
        <strain evidence="3">RWD-64-598 SS2</strain>
    </source>
</reference>
<organism evidence="2 3">
    <name type="scientific">Coniophora puteana (strain RWD-64-598)</name>
    <name type="common">Brown rot fungus</name>
    <dbReference type="NCBI Taxonomy" id="741705"/>
    <lineage>
        <taxon>Eukaryota</taxon>
        <taxon>Fungi</taxon>
        <taxon>Dikarya</taxon>
        <taxon>Basidiomycota</taxon>
        <taxon>Agaricomycotina</taxon>
        <taxon>Agaricomycetes</taxon>
        <taxon>Agaricomycetidae</taxon>
        <taxon>Boletales</taxon>
        <taxon>Coniophorineae</taxon>
        <taxon>Coniophoraceae</taxon>
        <taxon>Coniophora</taxon>
    </lineage>
</organism>
<dbReference type="InterPro" id="IPR036249">
    <property type="entry name" value="Thioredoxin-like_sf"/>
</dbReference>
<dbReference type="Proteomes" id="UP000053558">
    <property type="component" value="Unassembled WGS sequence"/>
</dbReference>
<dbReference type="GO" id="GO:0015038">
    <property type="term" value="F:glutathione disulfide oxidoreductase activity"/>
    <property type="evidence" value="ECO:0007669"/>
    <property type="project" value="TreeGrafter"/>
</dbReference>
<name>A0A5M3N7X6_CONPW</name>
<dbReference type="GO" id="GO:0034599">
    <property type="term" value="P:cellular response to oxidative stress"/>
    <property type="evidence" value="ECO:0007669"/>
    <property type="project" value="TreeGrafter"/>
</dbReference>
<dbReference type="InterPro" id="IPR002109">
    <property type="entry name" value="Glutaredoxin"/>
</dbReference>